<proteinExistence type="predicted"/>
<evidence type="ECO:0000313" key="2">
    <source>
        <dbReference type="Proteomes" id="UP000198816"/>
    </source>
</evidence>
<gene>
    <name evidence="1" type="ORF">SAMN05421783_102178</name>
</gene>
<protein>
    <submittedName>
        <fullName evidence="1">Uncharacterized protein</fullName>
    </submittedName>
</protein>
<name>A0A1H2RV40_THIRO</name>
<organism evidence="1 2">
    <name type="scientific">Thiocapsa roseopersicina</name>
    <dbReference type="NCBI Taxonomy" id="1058"/>
    <lineage>
        <taxon>Bacteria</taxon>
        <taxon>Pseudomonadati</taxon>
        <taxon>Pseudomonadota</taxon>
        <taxon>Gammaproteobacteria</taxon>
        <taxon>Chromatiales</taxon>
        <taxon>Chromatiaceae</taxon>
        <taxon>Thiocapsa</taxon>
    </lineage>
</organism>
<sequence length="405" mass="46246">MIKITGFIHREALHDLIGRWMLDRFEASDPTALLQLVHFNSVYVARYLPLLAEGLLQGVHGGRITRRTCFTKGDLKDQLVAYLPDASERATRLVAGYRVDPGRFYRETPFRGTAYFTGSEGQRRYVGSSRIKRIRRLAEKSARKVVDWLYEEILRRARSDPRLPESDATIGGLVGPLRPDLAHDPARAIDSLEAHGRALLHRLRAMPAPGWPHDVEINDVAGIKVVIAPDAEARLSEILRGLGCRPVEREVHRGDYSAVNLLVDFHPDKDRILAQGLPEKVVRIFGAHGITPWETRRRFETFVRSGEPAVRVEIICSDPAETLESEIGRCMHEDRIIRQRLGRAYQGQLSQNLEFLLEYLFALPAAPEARLDRLPVRLWERYLPDYFDEVKRTLFRVPSVELDPE</sequence>
<dbReference type="AlphaFoldDB" id="A0A1H2RV40"/>
<reference evidence="2" key="1">
    <citation type="submission" date="2016-10" db="EMBL/GenBank/DDBJ databases">
        <authorList>
            <person name="Varghese N."/>
            <person name="Submissions S."/>
        </authorList>
    </citation>
    <scope>NUCLEOTIDE SEQUENCE [LARGE SCALE GENOMIC DNA]</scope>
    <source>
        <strain evidence="2">DSM 217</strain>
    </source>
</reference>
<dbReference type="OrthoDB" id="5752938at2"/>
<evidence type="ECO:0000313" key="1">
    <source>
        <dbReference type="EMBL" id="SDW23050.1"/>
    </source>
</evidence>
<dbReference type="EMBL" id="FNNZ01000002">
    <property type="protein sequence ID" value="SDW23050.1"/>
    <property type="molecule type" value="Genomic_DNA"/>
</dbReference>
<accession>A0A1H2RV40</accession>
<dbReference type="STRING" id="1058.SAMN05421783_102178"/>
<dbReference type="RefSeq" id="WP_093028199.1">
    <property type="nucleotide sequence ID" value="NZ_FNNZ01000002.1"/>
</dbReference>
<keyword evidence="2" id="KW-1185">Reference proteome</keyword>
<dbReference type="Proteomes" id="UP000198816">
    <property type="component" value="Unassembled WGS sequence"/>
</dbReference>